<sequence length="363" mass="37305">MGDGKHSDAHGIGADDMRWLRDLLREQQGATAVFVALLMVPLLGIGAIAVDVGALFAERAQLQDGVDAAAFAVASSCAKNVATCGVNAQALAQQYVTGNASIPRGATANNPVINLNANTVTVTAQTNVNHILAGAIVGGSSEKVTASGSAQWGTPIAGKTLPLAIGLCEFAVHPPTDPSNPNPIKILVQYNTQARAGCDPTYAPGGFGWLNATACVANIDFTAGSIWVKGQRGNSIAQSGCTEAGNIAPLRGTTVLIPIYDSFKQVNQTCTEANVQNGGTICFHLLEFAAFKLTGFKLSGSSAYVDPTAPACNGSCRGLQGYFLKYVAVSDAFTLGNGGPGSDGFQVVQMIITPSEMSSLTGH</sequence>
<dbReference type="Proteomes" id="UP001230289">
    <property type="component" value="Unassembled WGS sequence"/>
</dbReference>
<reference evidence="3 4" key="1">
    <citation type="submission" date="2023-08" db="EMBL/GenBank/DDBJ databases">
        <title>Microbacterium sp. nov., isolated from a waste landfill.</title>
        <authorList>
            <person name="Wen W."/>
        </authorList>
    </citation>
    <scope>NUCLEOTIDE SEQUENCE [LARGE SCALE GENOMIC DNA]</scope>
    <source>
        <strain evidence="3 4">ASV81</strain>
    </source>
</reference>
<keyword evidence="4" id="KW-1185">Reference proteome</keyword>
<name>A0ABU0XE62_9MICO</name>
<evidence type="ECO:0000256" key="1">
    <source>
        <dbReference type="SAM" id="Phobius"/>
    </source>
</evidence>
<keyword evidence="1" id="KW-1133">Transmembrane helix</keyword>
<evidence type="ECO:0000313" key="4">
    <source>
        <dbReference type="Proteomes" id="UP001230289"/>
    </source>
</evidence>
<keyword evidence="1" id="KW-0472">Membrane</keyword>
<feature type="transmembrane region" description="Helical" evidence="1">
    <location>
        <begin position="29"/>
        <end position="50"/>
    </location>
</feature>
<dbReference type="RefSeq" id="WP_308488730.1">
    <property type="nucleotide sequence ID" value="NZ_JAVFCB010000003.1"/>
</dbReference>
<dbReference type="EMBL" id="JAVFCB010000003">
    <property type="protein sequence ID" value="MDQ4213402.1"/>
    <property type="molecule type" value="Genomic_DNA"/>
</dbReference>
<evidence type="ECO:0000313" key="3">
    <source>
        <dbReference type="EMBL" id="MDQ4213402.1"/>
    </source>
</evidence>
<comment type="caution">
    <text evidence="3">The sequence shown here is derived from an EMBL/GenBank/DDBJ whole genome shotgun (WGS) entry which is preliminary data.</text>
</comment>
<dbReference type="Pfam" id="PF13400">
    <property type="entry name" value="Tad"/>
    <property type="match status" value="1"/>
</dbReference>
<evidence type="ECO:0000259" key="2">
    <source>
        <dbReference type="Pfam" id="PF13400"/>
    </source>
</evidence>
<dbReference type="InterPro" id="IPR028087">
    <property type="entry name" value="Tad_N"/>
</dbReference>
<protein>
    <submittedName>
        <fullName evidence="3">Pilus assembly protein</fullName>
    </submittedName>
</protein>
<keyword evidence="1" id="KW-0812">Transmembrane</keyword>
<gene>
    <name evidence="3" type="ORF">RBR11_05695</name>
</gene>
<accession>A0ABU0XE62</accession>
<proteinExistence type="predicted"/>
<organism evidence="3 4">
    <name type="scientific">Microbacterium capsulatum</name>
    <dbReference type="NCBI Taxonomy" id="3041921"/>
    <lineage>
        <taxon>Bacteria</taxon>
        <taxon>Bacillati</taxon>
        <taxon>Actinomycetota</taxon>
        <taxon>Actinomycetes</taxon>
        <taxon>Micrococcales</taxon>
        <taxon>Microbacteriaceae</taxon>
        <taxon>Microbacterium</taxon>
    </lineage>
</organism>
<feature type="domain" description="Putative Flp pilus-assembly TadG-like N-terminal" evidence="2">
    <location>
        <begin position="29"/>
        <end position="75"/>
    </location>
</feature>